<dbReference type="AlphaFoldDB" id="A2HAQ9"/>
<protein>
    <submittedName>
        <fullName evidence="2">Uncharacterized protein</fullName>
    </submittedName>
</protein>
<feature type="compositionally biased region" description="Low complexity" evidence="1">
    <location>
        <begin position="13"/>
        <end position="23"/>
    </location>
</feature>
<name>A2HAQ9_TRIV3</name>
<organism evidence="2 3">
    <name type="scientific">Trichomonas vaginalis (strain ATCC PRA-98 / G3)</name>
    <dbReference type="NCBI Taxonomy" id="412133"/>
    <lineage>
        <taxon>Eukaryota</taxon>
        <taxon>Metamonada</taxon>
        <taxon>Parabasalia</taxon>
        <taxon>Trichomonadida</taxon>
        <taxon>Trichomonadidae</taxon>
        <taxon>Trichomonas</taxon>
    </lineage>
</organism>
<reference evidence="2" key="1">
    <citation type="submission" date="2006-10" db="EMBL/GenBank/DDBJ databases">
        <authorList>
            <person name="Amadeo P."/>
            <person name="Zhao Q."/>
            <person name="Wortman J."/>
            <person name="Fraser-Liggett C."/>
            <person name="Carlton J."/>
        </authorList>
    </citation>
    <scope>NUCLEOTIDE SEQUENCE</scope>
    <source>
        <strain evidence="2">G3</strain>
    </source>
</reference>
<evidence type="ECO:0000256" key="1">
    <source>
        <dbReference type="SAM" id="MobiDB-lite"/>
    </source>
</evidence>
<accession>A2HAQ9</accession>
<sequence>MAQVALDGKLSCPSPSGIPSPSIRQDTNGQLEELFLNVFQSQKNRQPQHHNRLRLKHLHFYA</sequence>
<proteinExistence type="predicted"/>
<dbReference type="InParanoid" id="A2HAQ9"/>
<dbReference type="EMBL" id="DS129970">
    <property type="protein sequence ID" value="EAX73507.1"/>
    <property type="molecule type" value="Genomic_DNA"/>
</dbReference>
<reference evidence="2" key="2">
    <citation type="journal article" date="2007" name="Science">
        <title>Draft genome sequence of the sexually transmitted pathogen Trichomonas vaginalis.</title>
        <authorList>
            <person name="Carlton J.M."/>
            <person name="Hirt R.P."/>
            <person name="Silva J.C."/>
            <person name="Delcher A.L."/>
            <person name="Schatz M."/>
            <person name="Zhao Q."/>
            <person name="Wortman J.R."/>
            <person name="Bidwell S.L."/>
            <person name="Alsmark U.C.M."/>
            <person name="Besteiro S."/>
            <person name="Sicheritz-Ponten T."/>
            <person name="Noel C.J."/>
            <person name="Dacks J.B."/>
            <person name="Foster P.G."/>
            <person name="Simillion C."/>
            <person name="Van de Peer Y."/>
            <person name="Miranda-Saavedra D."/>
            <person name="Barton G.J."/>
            <person name="Westrop G.D."/>
            <person name="Mueller S."/>
            <person name="Dessi D."/>
            <person name="Fiori P.L."/>
            <person name="Ren Q."/>
            <person name="Paulsen I."/>
            <person name="Zhang H."/>
            <person name="Bastida-Corcuera F.D."/>
            <person name="Simoes-Barbosa A."/>
            <person name="Brown M.T."/>
            <person name="Hayes R.D."/>
            <person name="Mukherjee M."/>
            <person name="Okumura C.Y."/>
            <person name="Schneider R."/>
            <person name="Smith A.J."/>
            <person name="Vanacova S."/>
            <person name="Villalvazo M."/>
            <person name="Haas B.J."/>
            <person name="Pertea M."/>
            <person name="Feldblyum T.V."/>
            <person name="Utterback T.R."/>
            <person name="Shu C.L."/>
            <person name="Osoegawa K."/>
            <person name="de Jong P.J."/>
            <person name="Hrdy I."/>
            <person name="Horvathova L."/>
            <person name="Zubacova Z."/>
            <person name="Dolezal P."/>
            <person name="Malik S.B."/>
            <person name="Logsdon J.M. Jr."/>
            <person name="Henze K."/>
            <person name="Gupta A."/>
            <person name="Wang C.C."/>
            <person name="Dunne R.L."/>
            <person name="Upcroft J.A."/>
            <person name="Upcroft P."/>
            <person name="White O."/>
            <person name="Salzberg S.L."/>
            <person name="Tang P."/>
            <person name="Chiu C.-H."/>
            <person name="Lee Y.-S."/>
            <person name="Embley T.M."/>
            <person name="Coombs G.H."/>
            <person name="Mottram J.C."/>
            <person name="Tachezy J."/>
            <person name="Fraser-Liggett C.M."/>
            <person name="Johnson P.J."/>
        </authorList>
    </citation>
    <scope>NUCLEOTIDE SEQUENCE [LARGE SCALE GENOMIC DNA]</scope>
    <source>
        <strain evidence="2">G3</strain>
    </source>
</reference>
<feature type="region of interest" description="Disordered" evidence="1">
    <location>
        <begin position="1"/>
        <end position="26"/>
    </location>
</feature>
<evidence type="ECO:0000313" key="2">
    <source>
        <dbReference type="EMBL" id="EAX73507.1"/>
    </source>
</evidence>
<gene>
    <name evidence="2" type="ORF">TVAG_135580</name>
</gene>
<evidence type="ECO:0000313" key="3">
    <source>
        <dbReference type="Proteomes" id="UP000001542"/>
    </source>
</evidence>
<dbReference type="Proteomes" id="UP000001542">
    <property type="component" value="Unassembled WGS sequence"/>
</dbReference>
<dbReference type="VEuPathDB" id="TrichDB:TVAG_135580"/>
<keyword evidence="3" id="KW-1185">Reference proteome</keyword>